<keyword evidence="7" id="KW-0472">Membrane</keyword>
<accession>A0ABP7XGE8</accession>
<keyword evidence="3 5" id="KW-0807">Transducer</keyword>
<feature type="domain" description="Methyl-accepting transducer" evidence="8">
    <location>
        <begin position="522"/>
        <end position="751"/>
    </location>
</feature>
<dbReference type="RefSeq" id="WP_344732509.1">
    <property type="nucleotide sequence ID" value="NZ_BAAAZH010000011.1"/>
</dbReference>
<protein>
    <recommendedName>
        <fullName evidence="12">Methyl-accepting chemotaxis protein</fullName>
    </recommendedName>
</protein>
<evidence type="ECO:0000256" key="7">
    <source>
        <dbReference type="SAM" id="Phobius"/>
    </source>
</evidence>
<comment type="similarity">
    <text evidence="4">Belongs to the methyl-accepting chemotaxis (MCP) protein family.</text>
</comment>
<evidence type="ECO:0000256" key="3">
    <source>
        <dbReference type="ARBA" id="ARBA00023224"/>
    </source>
</evidence>
<keyword evidence="1 7" id="KW-0812">Transmembrane</keyword>
<dbReference type="InterPro" id="IPR004089">
    <property type="entry name" value="MCPsignal_dom"/>
</dbReference>
<evidence type="ECO:0000259" key="9">
    <source>
        <dbReference type="PROSITE" id="PS50885"/>
    </source>
</evidence>
<organism evidence="10 11">
    <name type="scientific">Nocardioides fonticola</name>
    <dbReference type="NCBI Taxonomy" id="450363"/>
    <lineage>
        <taxon>Bacteria</taxon>
        <taxon>Bacillati</taxon>
        <taxon>Actinomycetota</taxon>
        <taxon>Actinomycetes</taxon>
        <taxon>Propionibacteriales</taxon>
        <taxon>Nocardioidaceae</taxon>
        <taxon>Nocardioides</taxon>
    </lineage>
</organism>
<dbReference type="Proteomes" id="UP001501495">
    <property type="component" value="Unassembled WGS sequence"/>
</dbReference>
<evidence type="ECO:0008006" key="12">
    <source>
        <dbReference type="Google" id="ProtNLM"/>
    </source>
</evidence>
<keyword evidence="11" id="KW-1185">Reference proteome</keyword>
<comment type="caution">
    <text evidence="10">The sequence shown here is derived from an EMBL/GenBank/DDBJ whole genome shotgun (WGS) entry which is preliminary data.</text>
</comment>
<dbReference type="InterPro" id="IPR003660">
    <property type="entry name" value="HAMP_dom"/>
</dbReference>
<keyword evidence="2 7" id="KW-1133">Transmembrane helix</keyword>
<dbReference type="EMBL" id="BAAAZH010000011">
    <property type="protein sequence ID" value="GAA4114948.1"/>
    <property type="molecule type" value="Genomic_DNA"/>
</dbReference>
<dbReference type="PROSITE" id="PS50885">
    <property type="entry name" value="HAMP"/>
    <property type="match status" value="1"/>
</dbReference>
<evidence type="ECO:0000256" key="4">
    <source>
        <dbReference type="ARBA" id="ARBA00029447"/>
    </source>
</evidence>
<dbReference type="PROSITE" id="PS50111">
    <property type="entry name" value="CHEMOTAXIS_TRANSDUC_2"/>
    <property type="match status" value="1"/>
</dbReference>
<feature type="region of interest" description="Disordered" evidence="6">
    <location>
        <begin position="536"/>
        <end position="556"/>
    </location>
</feature>
<dbReference type="Gene3D" id="1.10.287.950">
    <property type="entry name" value="Methyl-accepting chemotaxis protein"/>
    <property type="match status" value="1"/>
</dbReference>
<evidence type="ECO:0000313" key="11">
    <source>
        <dbReference type="Proteomes" id="UP001501495"/>
    </source>
</evidence>
<gene>
    <name evidence="10" type="ORF">GCM10022215_13370</name>
</gene>
<dbReference type="InterPro" id="IPR004090">
    <property type="entry name" value="Chemotax_Me-accpt_rcpt"/>
</dbReference>
<dbReference type="PRINTS" id="PR00260">
    <property type="entry name" value="CHEMTRNSDUCR"/>
</dbReference>
<dbReference type="PANTHER" id="PTHR32089">
    <property type="entry name" value="METHYL-ACCEPTING CHEMOTAXIS PROTEIN MCPB"/>
    <property type="match status" value="1"/>
</dbReference>
<dbReference type="PANTHER" id="PTHR32089:SF112">
    <property type="entry name" value="LYSOZYME-LIKE PROTEIN-RELATED"/>
    <property type="match status" value="1"/>
</dbReference>
<dbReference type="SUPFAM" id="SSF58104">
    <property type="entry name" value="Methyl-accepting chemotaxis protein (MCP) signaling domain"/>
    <property type="match status" value="1"/>
</dbReference>
<evidence type="ECO:0000256" key="2">
    <source>
        <dbReference type="ARBA" id="ARBA00022989"/>
    </source>
</evidence>
<dbReference type="Pfam" id="PF00015">
    <property type="entry name" value="MCPsignal"/>
    <property type="match status" value="1"/>
</dbReference>
<name>A0ABP7XGE8_9ACTN</name>
<proteinExistence type="inferred from homology"/>
<sequence>MRAPALLALVAPGVPAVPALRRTAEVALSPAAAVVRRLRLTLRLVVLAAVLLVPTVVLGQAFVSTSNGQIHFAQDEQAGVEVVRPALVALAAVAGGESVDLEPLRRAVEAHPDLELADAWESVSENSLADTPASRARLATSLADLIGVAGNTSSLILDPDLDSFFTMDVLVVQLPSVLTTAAQAAVGPGEAAATQAVAAQALLAGGLARAGGLVASDVATALDSTASTDLRRQLAPLNDVADAAAAMQAQLTGSLESPAAADPSKVAAAAAAAVDPAADALDDLLQTRIDGFVGRQRLVMLVSIVCLLLAAAVTLAVIRLTREDAGRTITAVEALSRGEVTGLDVPDGRDEFGDIGRAITIAASTLREAEAAVARARAEREAQAAEAQARAVEAAERDRAAALERAETERRAEAAEAARRAQVARDEAEREQRAAAERLDREQAAAAERLEQERRFAEQREQETRELAAKVEELLGVVSAAVAGDLTREVTIEGRDAVGQLAAGLSSLLATMRANIGEIGRTADLLGTAADELTSRSQGMGASAEQTSARAENASSAGEQVTATIGVVADGAEQLSTSIHEIARRAAAATDVAQRAVAVAENATSVVTGLGTSSAEIGAVVKVISTIASQTNLLALNATIEASRAGEAGQGFAVVASEVKALARETATSTTEIAGLVEAIQSGIGEAVGSIGQITGIIAEINSIQQAISEAVEEQTATTAVMAQNVAEMAAGAAEITRDIAEVAQAADSTRHDAQVSLEAATALSGTSEELRVLLGQYRY</sequence>
<evidence type="ECO:0000313" key="10">
    <source>
        <dbReference type="EMBL" id="GAA4114948.1"/>
    </source>
</evidence>
<feature type="transmembrane region" description="Helical" evidence="7">
    <location>
        <begin position="40"/>
        <end position="63"/>
    </location>
</feature>
<reference evidence="11" key="1">
    <citation type="journal article" date="2019" name="Int. J. Syst. Evol. Microbiol.">
        <title>The Global Catalogue of Microorganisms (GCM) 10K type strain sequencing project: providing services to taxonomists for standard genome sequencing and annotation.</title>
        <authorList>
            <consortium name="The Broad Institute Genomics Platform"/>
            <consortium name="The Broad Institute Genome Sequencing Center for Infectious Disease"/>
            <person name="Wu L."/>
            <person name="Ma J."/>
        </authorList>
    </citation>
    <scope>NUCLEOTIDE SEQUENCE [LARGE SCALE GENOMIC DNA]</scope>
    <source>
        <strain evidence="11">JCM 16703</strain>
    </source>
</reference>
<feature type="domain" description="HAMP" evidence="9">
    <location>
        <begin position="465"/>
        <end position="517"/>
    </location>
</feature>
<evidence type="ECO:0000256" key="5">
    <source>
        <dbReference type="PROSITE-ProRule" id="PRU00284"/>
    </source>
</evidence>
<dbReference type="SMART" id="SM00304">
    <property type="entry name" value="HAMP"/>
    <property type="match status" value="3"/>
</dbReference>
<evidence type="ECO:0000256" key="1">
    <source>
        <dbReference type="ARBA" id="ARBA00022692"/>
    </source>
</evidence>
<feature type="region of interest" description="Disordered" evidence="6">
    <location>
        <begin position="400"/>
        <end position="441"/>
    </location>
</feature>
<dbReference type="SMART" id="SM00283">
    <property type="entry name" value="MA"/>
    <property type="match status" value="1"/>
</dbReference>
<evidence type="ECO:0000256" key="6">
    <source>
        <dbReference type="SAM" id="MobiDB-lite"/>
    </source>
</evidence>
<feature type="transmembrane region" description="Helical" evidence="7">
    <location>
        <begin position="298"/>
        <end position="318"/>
    </location>
</feature>
<evidence type="ECO:0000259" key="8">
    <source>
        <dbReference type="PROSITE" id="PS50111"/>
    </source>
</evidence>